<dbReference type="AlphaFoldDB" id="A0A9X2A540"/>
<proteinExistence type="predicted"/>
<protein>
    <submittedName>
        <fullName evidence="1">Uncharacterized protein</fullName>
    </submittedName>
</protein>
<keyword evidence="2" id="KW-1185">Reference proteome</keyword>
<dbReference type="EMBL" id="JAJSON010000013">
    <property type="protein sequence ID" value="MCG9970905.1"/>
    <property type="molecule type" value="Genomic_DNA"/>
</dbReference>
<dbReference type="RefSeq" id="WP_240096679.1">
    <property type="nucleotide sequence ID" value="NZ_JAJSON010000013.1"/>
</dbReference>
<accession>A0A9X2A540</accession>
<name>A0A9X2A540_9FLAO</name>
<dbReference type="Proteomes" id="UP001139344">
    <property type="component" value="Unassembled WGS sequence"/>
</dbReference>
<evidence type="ECO:0000313" key="1">
    <source>
        <dbReference type="EMBL" id="MCG9970905.1"/>
    </source>
</evidence>
<reference evidence="1" key="1">
    <citation type="submission" date="2021-12" db="EMBL/GenBank/DDBJ databases">
        <title>Description of Gramella crocea sp. nov., a new bacterium isolated from activated sludge.</title>
        <authorList>
            <person name="Zhang X."/>
        </authorList>
    </citation>
    <scope>NUCLEOTIDE SEQUENCE</scope>
    <source>
        <strain evidence="1">YB25</strain>
    </source>
</reference>
<sequence length="140" mass="16343">MKHVILAIALLMISRPLWPLVEYAVNYDYIVDKLCENKDKPEMECNGKCYLTKQLAEEAAGEKEDPYSNKTSKIEIPLIIISERLPEFHFAYVEEFITLNDFGCRPDLYNSLFVTRILHPPQLMYFLLGSSREFLRSSIF</sequence>
<evidence type="ECO:0000313" key="2">
    <source>
        <dbReference type="Proteomes" id="UP001139344"/>
    </source>
</evidence>
<organism evidence="1 2">
    <name type="scientific">Christiangramia crocea</name>
    <dbReference type="NCBI Taxonomy" id="2904124"/>
    <lineage>
        <taxon>Bacteria</taxon>
        <taxon>Pseudomonadati</taxon>
        <taxon>Bacteroidota</taxon>
        <taxon>Flavobacteriia</taxon>
        <taxon>Flavobacteriales</taxon>
        <taxon>Flavobacteriaceae</taxon>
        <taxon>Christiangramia</taxon>
    </lineage>
</organism>
<comment type="caution">
    <text evidence="1">The sequence shown here is derived from an EMBL/GenBank/DDBJ whole genome shotgun (WGS) entry which is preliminary data.</text>
</comment>
<gene>
    <name evidence="1" type="ORF">LU635_04580</name>
</gene>